<keyword evidence="2" id="KW-0719">Serine esterase</keyword>
<keyword evidence="5 8" id="KW-0378">Hydrolase</keyword>
<reference evidence="9 10" key="1">
    <citation type="journal article" date="2017" name="BMC Genomics">
        <title>Chromosome level assembly and secondary metabolite potential of the parasitic fungus Cordyceps militaris.</title>
        <authorList>
            <person name="Kramer G.J."/>
            <person name="Nodwell J.R."/>
        </authorList>
    </citation>
    <scope>NUCLEOTIDE SEQUENCE [LARGE SCALE GENOMIC DNA]</scope>
    <source>
        <strain evidence="9 10">ATCC 34164</strain>
    </source>
</reference>
<dbReference type="Gene3D" id="3.40.50.1820">
    <property type="entry name" value="alpha/beta hydrolase"/>
    <property type="match status" value="2"/>
</dbReference>
<dbReference type="AlphaFoldDB" id="A0A2H4SJ51"/>
<dbReference type="OrthoDB" id="3039123at2759"/>
<evidence type="ECO:0000256" key="1">
    <source>
        <dbReference type="ARBA" id="ARBA00006249"/>
    </source>
</evidence>
<dbReference type="PANTHER" id="PTHR33938:SF8">
    <property type="entry name" value="CARBOXYLIC ESTER HYDROLASE"/>
    <property type="match status" value="1"/>
</dbReference>
<feature type="signal peptide" evidence="8">
    <location>
        <begin position="1"/>
        <end position="22"/>
    </location>
</feature>
<evidence type="ECO:0000313" key="9">
    <source>
        <dbReference type="EMBL" id="ATY63135.1"/>
    </source>
</evidence>
<sequence length="535" mass="57309">MLSRTLLASMAVSAALTPAAHAIGNIFTLDPSNPCQSSAVELFAPHMTILDISAKQVNDHPVPQELAFGVFVPVPPAPARVSFCNVTITYTHPGWDDAVHVFLGLPLSGWNRKFVALGGAGFATNPPLEVLPIMAALGYAAAATDGGHYGQDISWALKDNGTTVNYPLLVDMGSETLRDLALLGRGFAEAYYAEAAERAYWVGCSQGGRQGMMVAQRYSELFDGILANAPAMNWNDLIVGKQWPFVAMHETRTVLAPCVLDAFTKASIAVCDRLDGLEDGVIGLPGTCRFDPYSLVGEEASCDGGGRITLTDKHAFIVQQILDGPTDADGRPLFVGSAVGTNLAAVAPTSCSQNSSTACVAHGVVFANEWIPKFVAKDYGLNPLTITYERYRQFFAQAGAEYDWAIGTNDADLRHLRRTDTKLLTFHGFADELIPPMNTVRYYQDALALDANVTDYYRLFLAPGVMHCAGGLGPNPTAMLRVLEDWVENGKAPVRLDAVATAANGTTSQRSVCMYPESSRYTGGDPTVASSFTCS</sequence>
<feature type="chain" id="PRO_5013984546" description="Carboxylic ester hydrolase" evidence="8">
    <location>
        <begin position="23"/>
        <end position="535"/>
    </location>
</feature>
<evidence type="ECO:0000256" key="8">
    <source>
        <dbReference type="RuleBase" id="RU361238"/>
    </source>
</evidence>
<evidence type="ECO:0000256" key="5">
    <source>
        <dbReference type="ARBA" id="ARBA00022801"/>
    </source>
</evidence>
<dbReference type="VEuPathDB" id="FungiDB:CCM_07852"/>
<proteinExistence type="inferred from homology"/>
<name>A0A2H4SJ51_CORMI</name>
<dbReference type="EC" id="3.1.1.-" evidence="8"/>
<dbReference type="Proteomes" id="UP000323067">
    <property type="component" value="Chromosome vii"/>
</dbReference>
<dbReference type="EMBL" id="CP023324">
    <property type="protein sequence ID" value="ATY63135.1"/>
    <property type="molecule type" value="Genomic_DNA"/>
</dbReference>
<dbReference type="SUPFAM" id="SSF53474">
    <property type="entry name" value="alpha/beta-Hydrolases"/>
    <property type="match status" value="1"/>
</dbReference>
<dbReference type="VEuPathDB" id="FungiDB:A9K55_007164"/>
<dbReference type="PANTHER" id="PTHR33938">
    <property type="entry name" value="FERULOYL ESTERASE B-RELATED"/>
    <property type="match status" value="1"/>
</dbReference>
<evidence type="ECO:0000256" key="4">
    <source>
        <dbReference type="ARBA" id="ARBA00022729"/>
    </source>
</evidence>
<evidence type="ECO:0000256" key="2">
    <source>
        <dbReference type="ARBA" id="ARBA00022487"/>
    </source>
</evidence>
<dbReference type="InterPro" id="IPR029058">
    <property type="entry name" value="AB_hydrolase_fold"/>
</dbReference>
<protein>
    <recommendedName>
        <fullName evidence="8">Carboxylic ester hydrolase</fullName>
        <ecNumber evidence="8">3.1.1.-</ecNumber>
    </recommendedName>
</protein>
<keyword evidence="4 8" id="KW-0732">Signal</keyword>
<dbReference type="GO" id="GO:0030600">
    <property type="term" value="F:feruloyl esterase activity"/>
    <property type="evidence" value="ECO:0007669"/>
    <property type="project" value="UniProtKB-ARBA"/>
</dbReference>
<keyword evidence="7" id="KW-1015">Disulfide bond</keyword>
<keyword evidence="3" id="KW-0479">Metal-binding</keyword>
<keyword evidence="6" id="KW-0106">Calcium</keyword>
<gene>
    <name evidence="9" type="ORF">A9K55_007164</name>
</gene>
<dbReference type="InterPro" id="IPR011118">
    <property type="entry name" value="Tannase/feruloyl_esterase"/>
</dbReference>
<comment type="similarity">
    <text evidence="1 8">Belongs to the tannase family.</text>
</comment>
<evidence type="ECO:0000256" key="3">
    <source>
        <dbReference type="ARBA" id="ARBA00022723"/>
    </source>
</evidence>
<organism evidence="9 10">
    <name type="scientific">Cordyceps militaris</name>
    <name type="common">Caterpillar fungus</name>
    <name type="synonym">Clavaria militaris</name>
    <dbReference type="NCBI Taxonomy" id="73501"/>
    <lineage>
        <taxon>Eukaryota</taxon>
        <taxon>Fungi</taxon>
        <taxon>Dikarya</taxon>
        <taxon>Ascomycota</taxon>
        <taxon>Pezizomycotina</taxon>
        <taxon>Sordariomycetes</taxon>
        <taxon>Hypocreomycetidae</taxon>
        <taxon>Hypocreales</taxon>
        <taxon>Cordycipitaceae</taxon>
        <taxon>Cordyceps</taxon>
    </lineage>
</organism>
<evidence type="ECO:0000256" key="6">
    <source>
        <dbReference type="ARBA" id="ARBA00022837"/>
    </source>
</evidence>
<dbReference type="GO" id="GO:0046872">
    <property type="term" value="F:metal ion binding"/>
    <property type="evidence" value="ECO:0007669"/>
    <property type="project" value="UniProtKB-KW"/>
</dbReference>
<dbReference type="Pfam" id="PF07519">
    <property type="entry name" value="Tannase"/>
    <property type="match status" value="1"/>
</dbReference>
<evidence type="ECO:0000313" key="10">
    <source>
        <dbReference type="Proteomes" id="UP000323067"/>
    </source>
</evidence>
<evidence type="ECO:0000256" key="7">
    <source>
        <dbReference type="ARBA" id="ARBA00023157"/>
    </source>
</evidence>
<accession>A0A2H4SJ51</accession>